<dbReference type="GO" id="GO:0016020">
    <property type="term" value="C:membrane"/>
    <property type="evidence" value="ECO:0007669"/>
    <property type="project" value="UniProtKB-SubCell"/>
</dbReference>
<dbReference type="Proteomes" id="UP000265120">
    <property type="component" value="Chromosome 14"/>
</dbReference>
<dbReference type="AlphaFoldDB" id="A0A3P8VQB8"/>
<dbReference type="GO" id="GO:0046580">
    <property type="term" value="P:negative regulation of Ras protein signal transduction"/>
    <property type="evidence" value="ECO:0007669"/>
    <property type="project" value="TreeGrafter"/>
</dbReference>
<evidence type="ECO:0000256" key="2">
    <source>
        <dbReference type="ARBA" id="ARBA00004496"/>
    </source>
</evidence>
<reference evidence="9" key="2">
    <citation type="submission" date="2025-08" db="UniProtKB">
        <authorList>
            <consortium name="Ensembl"/>
        </authorList>
    </citation>
    <scope>IDENTIFICATION</scope>
</reference>
<feature type="compositionally biased region" description="Polar residues" evidence="8">
    <location>
        <begin position="90"/>
        <end position="99"/>
    </location>
</feature>
<evidence type="ECO:0000256" key="5">
    <source>
        <dbReference type="ARBA" id="ARBA00022473"/>
    </source>
</evidence>
<keyword evidence="10" id="KW-1185">Reference proteome</keyword>
<keyword evidence="5" id="KW-0217">Developmental protein</keyword>
<dbReference type="InParanoid" id="A0A3P8VQB8"/>
<dbReference type="InterPro" id="IPR051192">
    <property type="entry name" value="Sprouty_domain"/>
</dbReference>
<evidence type="ECO:0000256" key="3">
    <source>
        <dbReference type="ARBA" id="ARBA00010964"/>
    </source>
</evidence>
<reference evidence="9" key="3">
    <citation type="submission" date="2025-09" db="UniProtKB">
        <authorList>
            <consortium name="Ensembl"/>
        </authorList>
    </citation>
    <scope>IDENTIFICATION</scope>
</reference>
<comment type="similarity">
    <text evidence="3">Belongs to the sprouty family.</text>
</comment>
<evidence type="ECO:0000256" key="8">
    <source>
        <dbReference type="SAM" id="MobiDB-lite"/>
    </source>
</evidence>
<dbReference type="Pfam" id="PF05210">
    <property type="entry name" value="Sprouty"/>
    <property type="match status" value="1"/>
</dbReference>
<feature type="compositionally biased region" description="Basic and acidic residues" evidence="8">
    <location>
        <begin position="1"/>
        <end position="29"/>
    </location>
</feature>
<evidence type="ECO:0000313" key="10">
    <source>
        <dbReference type="Proteomes" id="UP000265120"/>
    </source>
</evidence>
<feature type="region of interest" description="Disordered" evidence="8">
    <location>
        <begin position="69"/>
        <end position="114"/>
    </location>
</feature>
<dbReference type="GO" id="GO:0060841">
    <property type="term" value="P:venous blood vessel development"/>
    <property type="evidence" value="ECO:0007669"/>
    <property type="project" value="Ensembl"/>
</dbReference>
<protein>
    <recommendedName>
        <fullName evidence="4">Protein sprouty homolog 2</fullName>
    </recommendedName>
</protein>
<dbReference type="GO" id="GO:0001525">
    <property type="term" value="P:angiogenesis"/>
    <property type="evidence" value="ECO:0007669"/>
    <property type="project" value="Ensembl"/>
</dbReference>
<evidence type="ECO:0000256" key="7">
    <source>
        <dbReference type="ARBA" id="ARBA00023136"/>
    </source>
</evidence>
<evidence type="ECO:0000256" key="4">
    <source>
        <dbReference type="ARBA" id="ARBA00018854"/>
    </source>
</evidence>
<proteinExistence type="inferred from homology"/>
<feature type="compositionally biased region" description="Polar residues" evidence="8">
    <location>
        <begin position="73"/>
        <end position="82"/>
    </location>
</feature>
<dbReference type="GO" id="GO:0009953">
    <property type="term" value="P:dorsal/ventral pattern formation"/>
    <property type="evidence" value="ECO:0007669"/>
    <property type="project" value="Ensembl"/>
</dbReference>
<dbReference type="GO" id="GO:0005829">
    <property type="term" value="C:cytosol"/>
    <property type="evidence" value="ECO:0007669"/>
    <property type="project" value="TreeGrafter"/>
</dbReference>
<organism evidence="9 10">
    <name type="scientific">Cynoglossus semilaevis</name>
    <name type="common">Tongue sole</name>
    <dbReference type="NCBI Taxonomy" id="244447"/>
    <lineage>
        <taxon>Eukaryota</taxon>
        <taxon>Metazoa</taxon>
        <taxon>Chordata</taxon>
        <taxon>Craniata</taxon>
        <taxon>Vertebrata</taxon>
        <taxon>Euteleostomi</taxon>
        <taxon>Actinopterygii</taxon>
        <taxon>Neopterygii</taxon>
        <taxon>Teleostei</taxon>
        <taxon>Neoteleostei</taxon>
        <taxon>Acanthomorphata</taxon>
        <taxon>Carangaria</taxon>
        <taxon>Pleuronectiformes</taxon>
        <taxon>Pleuronectoidei</taxon>
        <taxon>Cynoglossidae</taxon>
        <taxon>Cynoglossinae</taxon>
        <taxon>Cynoglossus</taxon>
    </lineage>
</organism>
<dbReference type="FunCoup" id="A0A3P8VQB8">
    <property type="interactions" value="296"/>
</dbReference>
<evidence type="ECO:0000313" key="9">
    <source>
        <dbReference type="Ensembl" id="ENSCSEP00000014660.1"/>
    </source>
</evidence>
<feature type="region of interest" description="Disordered" evidence="8">
    <location>
        <begin position="1"/>
        <end position="44"/>
    </location>
</feature>
<dbReference type="InterPro" id="IPR007875">
    <property type="entry name" value="Sprouty"/>
</dbReference>
<dbReference type="GO" id="GO:0040037">
    <property type="term" value="P:negative regulation of fibroblast growth factor receptor signaling pathway"/>
    <property type="evidence" value="ECO:0007669"/>
    <property type="project" value="Ensembl"/>
</dbReference>
<dbReference type="PROSITE" id="PS51227">
    <property type="entry name" value="SPR"/>
    <property type="match status" value="1"/>
</dbReference>
<evidence type="ECO:0000256" key="6">
    <source>
        <dbReference type="ARBA" id="ARBA00022490"/>
    </source>
</evidence>
<comment type="subcellular location">
    <subcellularLocation>
        <location evidence="2">Cytoplasm</location>
    </subcellularLocation>
    <subcellularLocation>
        <location evidence="1">Membrane</location>
    </subcellularLocation>
</comment>
<dbReference type="STRING" id="244447.ENSCSEP00000014660"/>
<keyword evidence="7" id="KW-0472">Membrane</keyword>
<keyword evidence="6" id="KW-0963">Cytoplasm</keyword>
<dbReference type="Ensembl" id="ENSCSET00000014838.1">
    <property type="protein sequence ID" value="ENSCSEP00000014660.1"/>
    <property type="gene ID" value="ENSCSEG00000009435.1"/>
</dbReference>
<name>A0A3P8VQB8_CYNSE</name>
<accession>A0A3P8VQB8</accession>
<reference evidence="9 10" key="1">
    <citation type="journal article" date="2014" name="Nat. Genet.">
        <title>Whole-genome sequence of a flatfish provides insights into ZW sex chromosome evolution and adaptation to a benthic lifestyle.</title>
        <authorList>
            <person name="Chen S."/>
            <person name="Zhang G."/>
            <person name="Shao C."/>
            <person name="Huang Q."/>
            <person name="Liu G."/>
            <person name="Zhang P."/>
            <person name="Song W."/>
            <person name="An N."/>
            <person name="Chalopin D."/>
            <person name="Volff J.N."/>
            <person name="Hong Y."/>
            <person name="Li Q."/>
            <person name="Sha Z."/>
            <person name="Zhou H."/>
            <person name="Xie M."/>
            <person name="Yu Q."/>
            <person name="Liu Y."/>
            <person name="Xiang H."/>
            <person name="Wang N."/>
            <person name="Wu K."/>
            <person name="Yang C."/>
            <person name="Zhou Q."/>
            <person name="Liao X."/>
            <person name="Yang L."/>
            <person name="Hu Q."/>
            <person name="Zhang J."/>
            <person name="Meng L."/>
            <person name="Jin L."/>
            <person name="Tian Y."/>
            <person name="Lian J."/>
            <person name="Yang J."/>
            <person name="Miao G."/>
            <person name="Liu S."/>
            <person name="Liang Z."/>
            <person name="Yan F."/>
            <person name="Li Y."/>
            <person name="Sun B."/>
            <person name="Zhang H."/>
            <person name="Zhang J."/>
            <person name="Zhu Y."/>
            <person name="Du M."/>
            <person name="Zhao Y."/>
            <person name="Schartl M."/>
            <person name="Tang Q."/>
            <person name="Wang J."/>
        </authorList>
    </citation>
    <scope>NUCLEOTIDE SEQUENCE</scope>
</reference>
<evidence type="ECO:0000256" key="1">
    <source>
        <dbReference type="ARBA" id="ARBA00004370"/>
    </source>
</evidence>
<dbReference type="GO" id="GO:0048513">
    <property type="term" value="P:animal organ development"/>
    <property type="evidence" value="ECO:0007669"/>
    <property type="project" value="TreeGrafter"/>
</dbReference>
<dbReference type="GeneTree" id="ENSGT00950000183055"/>
<sequence length="418" mass="46734">MDSRSPNDSDGGRERQGHSPGSQHDEGRPHQWPPQTLDDPQHLGLLNRQPVLSLDQIRITGSCNEYTEAPTVAQRSPASQQKQQKDDQVLSHSSRTGQQESREEEPNNLRNLHLLTQPENASTETPYMEEDTQTIRTSIESSSSSQRLIINNEQIISSQPKRSEVIPEELKPLNSESAEVMITAGSAGFKHVDEHSNKCEDCGRCQCSECTHTRGLPACWMCGRRCMCSAETAVEYGTCVCCVKALFYHCSSDDEDTCTDKPFSCTQSHCYVRWTTISLLSLLFPCLLCYLPAKCCVTMCQSCYNRVTRPGCRCKKANQVHCEFVSDRGLKVHLLTLSQTKISASFSTTVQFRRKDENIVLTWTHVEMDTLMNPHSSELNSLVATGPQGTRILHFNGQFFSSASLVLLSFSSGVFVCF</sequence>
<dbReference type="PANTHER" id="PTHR12365:SF8">
    <property type="entry name" value="PROTEIN SPROUTY HOMOLOG 2"/>
    <property type="match status" value="1"/>
</dbReference>
<dbReference type="PANTHER" id="PTHR12365">
    <property type="entry name" value="SPROUTY"/>
    <property type="match status" value="1"/>
</dbReference>